<keyword evidence="6 8" id="KW-0408">Iron</keyword>
<keyword evidence="4 8" id="KW-0479">Metal-binding</keyword>
<protein>
    <submittedName>
        <fullName evidence="10">Cytochrome P450</fullName>
    </submittedName>
</protein>
<evidence type="ECO:0000256" key="5">
    <source>
        <dbReference type="ARBA" id="ARBA00023002"/>
    </source>
</evidence>
<dbReference type="PRINTS" id="PR00465">
    <property type="entry name" value="EP450IV"/>
</dbReference>
<proteinExistence type="inferred from homology"/>
<evidence type="ECO:0000256" key="3">
    <source>
        <dbReference type="ARBA" id="ARBA00022617"/>
    </source>
</evidence>
<dbReference type="InterPro" id="IPR036396">
    <property type="entry name" value="Cyt_P450_sf"/>
</dbReference>
<dbReference type="PROSITE" id="PS00086">
    <property type="entry name" value="CYTOCHROME_P450"/>
    <property type="match status" value="1"/>
</dbReference>
<keyword evidence="5 9" id="KW-0560">Oxidoreductase</keyword>
<dbReference type="InterPro" id="IPR001128">
    <property type="entry name" value="Cyt_P450"/>
</dbReference>
<dbReference type="GO" id="GO:0020037">
    <property type="term" value="F:heme binding"/>
    <property type="evidence" value="ECO:0007669"/>
    <property type="project" value="InterPro"/>
</dbReference>
<keyword evidence="11" id="KW-1185">Reference proteome</keyword>
<dbReference type="GO" id="GO:0004497">
    <property type="term" value="F:monooxygenase activity"/>
    <property type="evidence" value="ECO:0007669"/>
    <property type="project" value="UniProtKB-KW"/>
</dbReference>
<comment type="cofactor">
    <cofactor evidence="1 8">
        <name>heme</name>
        <dbReference type="ChEBI" id="CHEBI:30413"/>
    </cofactor>
</comment>
<dbReference type="PANTHER" id="PTHR24286">
    <property type="entry name" value="CYTOCHROME P450 26"/>
    <property type="match status" value="1"/>
</dbReference>
<dbReference type="InterPro" id="IPR017972">
    <property type="entry name" value="Cyt_P450_CS"/>
</dbReference>
<dbReference type="RefSeq" id="WP_110469583.1">
    <property type="nucleotide sequence ID" value="NZ_QJSP01000006.1"/>
</dbReference>
<evidence type="ECO:0000256" key="6">
    <source>
        <dbReference type="ARBA" id="ARBA00023004"/>
    </source>
</evidence>
<dbReference type="Pfam" id="PF00067">
    <property type="entry name" value="p450"/>
    <property type="match status" value="1"/>
</dbReference>
<gene>
    <name evidence="10" type="ORF">DFR67_1063</name>
</gene>
<dbReference type="SUPFAM" id="SSF48264">
    <property type="entry name" value="Cytochrome P450"/>
    <property type="match status" value="1"/>
</dbReference>
<feature type="binding site" description="axial binding residue" evidence="8">
    <location>
        <position position="424"/>
    </location>
    <ligand>
        <name>heme</name>
        <dbReference type="ChEBI" id="CHEBI:30413"/>
    </ligand>
    <ligandPart>
        <name>Fe</name>
        <dbReference type="ChEBI" id="CHEBI:18248"/>
    </ligandPart>
</feature>
<dbReference type="OrthoDB" id="9764248at2"/>
<keyword evidence="3 8" id="KW-0349">Heme</keyword>
<dbReference type="EMBL" id="QJSP01000006">
    <property type="protein sequence ID" value="PYE17304.1"/>
    <property type="molecule type" value="Genomic_DNA"/>
</dbReference>
<dbReference type="GO" id="GO:0005506">
    <property type="term" value="F:iron ion binding"/>
    <property type="evidence" value="ECO:0007669"/>
    <property type="project" value="InterPro"/>
</dbReference>
<evidence type="ECO:0000256" key="7">
    <source>
        <dbReference type="ARBA" id="ARBA00023033"/>
    </source>
</evidence>
<comment type="caution">
    <text evidence="10">The sequence shown here is derived from an EMBL/GenBank/DDBJ whole genome shotgun (WGS) entry which is preliminary data.</text>
</comment>
<dbReference type="Gene3D" id="1.10.630.10">
    <property type="entry name" value="Cytochrome P450"/>
    <property type="match status" value="1"/>
</dbReference>
<evidence type="ECO:0000313" key="11">
    <source>
        <dbReference type="Proteomes" id="UP000247591"/>
    </source>
</evidence>
<dbReference type="GO" id="GO:0016705">
    <property type="term" value="F:oxidoreductase activity, acting on paired donors, with incorporation or reduction of molecular oxygen"/>
    <property type="evidence" value="ECO:0007669"/>
    <property type="project" value="InterPro"/>
</dbReference>
<keyword evidence="7 9" id="KW-0503">Monooxygenase</keyword>
<evidence type="ECO:0000313" key="10">
    <source>
        <dbReference type="EMBL" id="PYE17304.1"/>
    </source>
</evidence>
<name>A0A318RVR9_WILLI</name>
<reference evidence="10 11" key="1">
    <citation type="submission" date="2018-06" db="EMBL/GenBank/DDBJ databases">
        <title>Genomic Encyclopedia of Type Strains, Phase IV (KMG-IV): sequencing the most valuable type-strain genomes for metagenomic binning, comparative biology and taxonomic classification.</title>
        <authorList>
            <person name="Goeker M."/>
        </authorList>
    </citation>
    <scope>NUCLEOTIDE SEQUENCE [LARGE SCALE GENOMIC DNA]</scope>
    <source>
        <strain evidence="10 11">DSM 45521</strain>
    </source>
</reference>
<dbReference type="PANTHER" id="PTHR24286:SF24">
    <property type="entry name" value="LANOSTEROL 14-ALPHA DEMETHYLASE"/>
    <property type="match status" value="1"/>
</dbReference>
<evidence type="ECO:0000256" key="4">
    <source>
        <dbReference type="ARBA" id="ARBA00022723"/>
    </source>
</evidence>
<dbReference type="GO" id="GO:0016125">
    <property type="term" value="P:sterol metabolic process"/>
    <property type="evidence" value="ECO:0007669"/>
    <property type="project" value="TreeGrafter"/>
</dbReference>
<evidence type="ECO:0000256" key="2">
    <source>
        <dbReference type="ARBA" id="ARBA00010617"/>
    </source>
</evidence>
<evidence type="ECO:0000256" key="1">
    <source>
        <dbReference type="ARBA" id="ARBA00001971"/>
    </source>
</evidence>
<evidence type="ECO:0000256" key="8">
    <source>
        <dbReference type="PIRSR" id="PIRSR602403-1"/>
    </source>
</evidence>
<dbReference type="PRINTS" id="PR00385">
    <property type="entry name" value="P450"/>
</dbReference>
<comment type="similarity">
    <text evidence="2 9">Belongs to the cytochrome P450 family.</text>
</comment>
<organism evidence="10 11">
    <name type="scientific">Williamsia limnetica</name>
    <dbReference type="NCBI Taxonomy" id="882452"/>
    <lineage>
        <taxon>Bacteria</taxon>
        <taxon>Bacillati</taxon>
        <taxon>Actinomycetota</taxon>
        <taxon>Actinomycetes</taxon>
        <taxon>Mycobacteriales</taxon>
        <taxon>Nocardiaceae</taxon>
        <taxon>Williamsia</taxon>
    </lineage>
</organism>
<evidence type="ECO:0000256" key="9">
    <source>
        <dbReference type="RuleBase" id="RU000461"/>
    </source>
</evidence>
<dbReference type="Proteomes" id="UP000247591">
    <property type="component" value="Unassembled WGS sequence"/>
</dbReference>
<dbReference type="InterPro" id="IPR002403">
    <property type="entry name" value="Cyt_P450_E_grp-IV"/>
</dbReference>
<sequence>MKTADLLSRTAIAHAIQRTGARVTALYPAAAQPLATPPAGSGLKPVMGSYGVPGLGHALESIAEPLEFGRNRYRRFGPVFWTGAIGFRVVSVVSPEALHEVWLDRDKVFSSEAGWKPVIGPFFHRGLMLLDFGEHLLHRRIMQQAFTRARLIGYLDMTRPLVADTLATWTPGDPVLIYDRVKALLLAMASQVFVGEPADGTTARLLTRAFDDAVGGAQAIVRQPVPAGRWSRGLRGRRELQRYFIGAITDRRAGTGDDLFTVLCHSETEEGHTFSDDDITNHMIFLLMAAHDTSTIALSMLLYHLGKDPALQQDLRDEAGRRSAEPTIEELNSAHLLDCAFKESLRMYAPAGTLFRQATEDTSIAGHYIPRGTEIALSIHTSMRTDTWWDRPDVFDPGRFDDPATLKKLERYAWSPFGAGAHKCIGMHFAGLTVKAILHRMLLDFRWTVPESYTPLMTWGTGPTPADGLPVQLTRI</sequence>
<dbReference type="AlphaFoldDB" id="A0A318RVR9"/>
<accession>A0A318RVR9</accession>